<evidence type="ECO:0000313" key="4">
    <source>
        <dbReference type="Proteomes" id="UP000238479"/>
    </source>
</evidence>
<evidence type="ECO:0000256" key="1">
    <source>
        <dbReference type="SAM" id="Phobius"/>
    </source>
</evidence>
<feature type="transmembrane region" description="Helical" evidence="1">
    <location>
        <begin position="128"/>
        <end position="145"/>
    </location>
</feature>
<keyword evidence="1" id="KW-1133">Transmembrane helix</keyword>
<dbReference type="EMBL" id="PDCK01000042">
    <property type="protein sequence ID" value="PRQ38128.1"/>
    <property type="molecule type" value="Genomic_DNA"/>
</dbReference>
<proteinExistence type="predicted"/>
<dbReference type="STRING" id="74649.A0A2P6QVB4"/>
<dbReference type="Pfam" id="PF05699">
    <property type="entry name" value="Dimer_Tnp_hAT"/>
    <property type="match status" value="1"/>
</dbReference>
<dbReference type="InterPro" id="IPR008906">
    <property type="entry name" value="HATC_C_dom"/>
</dbReference>
<dbReference type="Gramene" id="PRQ38128">
    <property type="protein sequence ID" value="PRQ38128"/>
    <property type="gene ID" value="RchiOBHm_Chr4g0410361"/>
</dbReference>
<protein>
    <submittedName>
        <fullName evidence="3">Putative HAT dimerization domain, ribonuclease H-like domain-containing protein</fullName>
    </submittedName>
</protein>
<feature type="domain" description="HAT C-terminal dimerisation" evidence="2">
    <location>
        <begin position="19"/>
        <end position="102"/>
    </location>
</feature>
<dbReference type="PANTHER" id="PTHR23272:SF193">
    <property type="entry name" value="OS07G0624100 PROTEIN"/>
    <property type="match status" value="1"/>
</dbReference>
<keyword evidence="1" id="KW-0472">Membrane</keyword>
<reference evidence="3 4" key="1">
    <citation type="journal article" date="2018" name="Nat. Genet.">
        <title>The Rosa genome provides new insights in the design of modern roses.</title>
        <authorList>
            <person name="Bendahmane M."/>
        </authorList>
    </citation>
    <scope>NUCLEOTIDE SEQUENCE [LARGE SCALE GENOMIC DNA]</scope>
    <source>
        <strain evidence="4">cv. Old Blush</strain>
    </source>
</reference>
<name>A0A2P6QVB4_ROSCH</name>
<dbReference type="GO" id="GO:0046983">
    <property type="term" value="F:protein dimerization activity"/>
    <property type="evidence" value="ECO:0007669"/>
    <property type="project" value="InterPro"/>
</dbReference>
<keyword evidence="4" id="KW-1185">Reference proteome</keyword>
<keyword evidence="1" id="KW-0812">Transmembrane</keyword>
<dbReference type="SUPFAM" id="SSF53098">
    <property type="entry name" value="Ribonuclease H-like"/>
    <property type="match status" value="1"/>
</dbReference>
<dbReference type="PANTHER" id="PTHR23272">
    <property type="entry name" value="BED FINGER-RELATED"/>
    <property type="match status" value="1"/>
</dbReference>
<evidence type="ECO:0000313" key="3">
    <source>
        <dbReference type="EMBL" id="PRQ38128.1"/>
    </source>
</evidence>
<accession>A0A2P6QVB4</accession>
<dbReference type="AlphaFoldDB" id="A0A2P6QVB4"/>
<dbReference type="OMA" id="WKENCAR"/>
<dbReference type="InterPro" id="IPR012337">
    <property type="entry name" value="RNaseH-like_sf"/>
</dbReference>
<gene>
    <name evidence="3" type="ORF">RchiOBHm_Chr4g0410361</name>
</gene>
<dbReference type="Proteomes" id="UP000238479">
    <property type="component" value="Chromosome 4"/>
</dbReference>
<comment type="caution">
    <text evidence="3">The sequence shown here is derived from an EMBL/GenBank/DDBJ whole genome shotgun (WGS) entry which is preliminary data.</text>
</comment>
<evidence type="ECO:0000259" key="2">
    <source>
        <dbReference type="Pfam" id="PF05699"/>
    </source>
</evidence>
<sequence>MNEFMKLRQEKDVVEIKNEVDKYLLEPSEDPSNTSFQVLDWWKENCARFPILSQIARDVMVVPASTIASESAFSLGKRIVDPFRASLTPKMVEALVCSSDWLRATSKPLFKEPIRDEIEQYAELEKMGVGKIFCFVSFCVFVILLKT</sequence>
<organism evidence="3 4">
    <name type="scientific">Rosa chinensis</name>
    <name type="common">China rose</name>
    <dbReference type="NCBI Taxonomy" id="74649"/>
    <lineage>
        <taxon>Eukaryota</taxon>
        <taxon>Viridiplantae</taxon>
        <taxon>Streptophyta</taxon>
        <taxon>Embryophyta</taxon>
        <taxon>Tracheophyta</taxon>
        <taxon>Spermatophyta</taxon>
        <taxon>Magnoliopsida</taxon>
        <taxon>eudicotyledons</taxon>
        <taxon>Gunneridae</taxon>
        <taxon>Pentapetalae</taxon>
        <taxon>rosids</taxon>
        <taxon>fabids</taxon>
        <taxon>Rosales</taxon>
        <taxon>Rosaceae</taxon>
        <taxon>Rosoideae</taxon>
        <taxon>Rosoideae incertae sedis</taxon>
        <taxon>Rosa</taxon>
    </lineage>
</organism>